<dbReference type="EMBL" id="JAHWXI010000001">
    <property type="protein sequence ID" value="MDN4463222.1"/>
    <property type="molecule type" value="Genomic_DNA"/>
</dbReference>
<name>A0ABT8FQR7_9MICO</name>
<evidence type="ECO:0000313" key="2">
    <source>
        <dbReference type="Proteomes" id="UP001172731"/>
    </source>
</evidence>
<sequence length="224" mass="24913">MEIEIATSEAARRLGVSSERVGQMLRSGELRGRQLDDRNTWLVSLASVQDRARVDVGRGRPWADHTVASVIAALSDGSQVDAKTHQRLRNTSVEQLWRKIAQAVTVRRYRTRNTEIARPHLALTGESAIDRIGEKLVGESRVLHGYLREIDLEDLIDDAGLVEDGDGNLAIHELRASEPKWAHGSHAPRALIAVDCAREPSTRVRSAGLRALEDMRVHWLGQNT</sequence>
<dbReference type="RefSeq" id="WP_301132228.1">
    <property type="nucleotide sequence ID" value="NZ_JAHWXI010000001.1"/>
</dbReference>
<accession>A0ABT8FQR7</accession>
<evidence type="ECO:0000313" key="1">
    <source>
        <dbReference type="EMBL" id="MDN4463222.1"/>
    </source>
</evidence>
<proteinExistence type="predicted"/>
<protein>
    <recommendedName>
        <fullName evidence="3">Helix-turn-helix domain-containing protein</fullName>
    </recommendedName>
</protein>
<organism evidence="1 2">
    <name type="scientific">Microbacterium aurantiacum</name>
    <dbReference type="NCBI Taxonomy" id="162393"/>
    <lineage>
        <taxon>Bacteria</taxon>
        <taxon>Bacillati</taxon>
        <taxon>Actinomycetota</taxon>
        <taxon>Actinomycetes</taxon>
        <taxon>Micrococcales</taxon>
        <taxon>Microbacteriaceae</taxon>
        <taxon>Microbacterium</taxon>
    </lineage>
</organism>
<keyword evidence="2" id="KW-1185">Reference proteome</keyword>
<evidence type="ECO:0008006" key="3">
    <source>
        <dbReference type="Google" id="ProtNLM"/>
    </source>
</evidence>
<gene>
    <name evidence="1" type="ORF">KZC48_02220</name>
</gene>
<reference evidence="1" key="1">
    <citation type="submission" date="2021-06" db="EMBL/GenBank/DDBJ databases">
        <title>Genome-based taxonomic framework of Microbacterium strains isolated from marine environment, the description of four new species and reclassification of four preexisting species.</title>
        <authorList>
            <person name="Lee S.D."/>
            <person name="Kim S.-M."/>
            <person name="Byeon Y.-S."/>
            <person name="Yang H.L."/>
            <person name="Kim I.S."/>
        </authorList>
    </citation>
    <scope>NUCLEOTIDE SEQUENCE</scope>
    <source>
        <strain evidence="1">KACC 20510</strain>
    </source>
</reference>
<dbReference type="Proteomes" id="UP001172731">
    <property type="component" value="Unassembled WGS sequence"/>
</dbReference>
<comment type="caution">
    <text evidence="1">The sequence shown here is derived from an EMBL/GenBank/DDBJ whole genome shotgun (WGS) entry which is preliminary data.</text>
</comment>